<dbReference type="GO" id="GO:0016405">
    <property type="term" value="F:CoA-ligase activity"/>
    <property type="evidence" value="ECO:0007669"/>
    <property type="project" value="TreeGrafter"/>
</dbReference>
<dbReference type="PANTHER" id="PTHR24096">
    <property type="entry name" value="LONG-CHAIN-FATTY-ACID--COA LIGASE"/>
    <property type="match status" value="1"/>
</dbReference>
<dbReference type="PANTHER" id="PTHR24096:SF149">
    <property type="entry name" value="AMP-BINDING DOMAIN-CONTAINING PROTEIN-RELATED"/>
    <property type="match status" value="1"/>
</dbReference>
<dbReference type="RefSeq" id="WP_132316307.1">
    <property type="nucleotide sequence ID" value="NZ_FWZT01000003.1"/>
</dbReference>
<proteinExistence type="inferred from homology"/>
<dbReference type="AlphaFoldDB" id="A0A1Y6BDZ2"/>
<dbReference type="Proteomes" id="UP000192907">
    <property type="component" value="Unassembled WGS sequence"/>
</dbReference>
<dbReference type="EMBL" id="FWZT01000003">
    <property type="protein sequence ID" value="SME99796.1"/>
    <property type="molecule type" value="Genomic_DNA"/>
</dbReference>
<evidence type="ECO:0000313" key="5">
    <source>
        <dbReference type="Proteomes" id="UP000192907"/>
    </source>
</evidence>
<evidence type="ECO:0000259" key="3">
    <source>
        <dbReference type="Pfam" id="PF00501"/>
    </source>
</evidence>
<dbReference type="SUPFAM" id="SSF56801">
    <property type="entry name" value="Acetyl-CoA synthetase-like"/>
    <property type="match status" value="1"/>
</dbReference>
<protein>
    <submittedName>
        <fullName evidence="4">Acyl-CoA synthetase (AMP-forming)/AMP-acid ligase II</fullName>
    </submittedName>
</protein>
<comment type="similarity">
    <text evidence="1">Belongs to the ATP-dependent AMP-binding enzyme family.</text>
</comment>
<dbReference type="STRING" id="1513793.SAMN06296036_10340"/>
<dbReference type="InterPro" id="IPR042099">
    <property type="entry name" value="ANL_N_sf"/>
</dbReference>
<name>A0A1Y6BDZ2_9BACT</name>
<dbReference type="CDD" id="cd04433">
    <property type="entry name" value="AFD_class_I"/>
    <property type="match status" value="1"/>
</dbReference>
<dbReference type="Gene3D" id="3.40.50.12780">
    <property type="entry name" value="N-terminal domain of ligase-like"/>
    <property type="match status" value="1"/>
</dbReference>
<gene>
    <name evidence="4" type="ORF">SAMN06296036_10340</name>
</gene>
<feature type="domain" description="AMP-dependent synthetase/ligase" evidence="3">
    <location>
        <begin position="24"/>
        <end position="358"/>
    </location>
</feature>
<keyword evidence="2 4" id="KW-0436">Ligase</keyword>
<evidence type="ECO:0000256" key="2">
    <source>
        <dbReference type="ARBA" id="ARBA00022598"/>
    </source>
</evidence>
<dbReference type="Gene3D" id="3.30.300.30">
    <property type="match status" value="1"/>
</dbReference>
<evidence type="ECO:0000313" key="4">
    <source>
        <dbReference type="EMBL" id="SME99796.1"/>
    </source>
</evidence>
<organism evidence="4 5">
    <name type="scientific">Pseudobacteriovorax antillogorgiicola</name>
    <dbReference type="NCBI Taxonomy" id="1513793"/>
    <lineage>
        <taxon>Bacteria</taxon>
        <taxon>Pseudomonadati</taxon>
        <taxon>Bdellovibrionota</taxon>
        <taxon>Oligoflexia</taxon>
        <taxon>Oligoflexales</taxon>
        <taxon>Pseudobacteriovoracaceae</taxon>
        <taxon>Pseudobacteriovorax</taxon>
    </lineage>
</organism>
<dbReference type="InterPro" id="IPR045851">
    <property type="entry name" value="AMP-bd_C_sf"/>
</dbReference>
<evidence type="ECO:0000256" key="1">
    <source>
        <dbReference type="ARBA" id="ARBA00006432"/>
    </source>
</evidence>
<sequence>MASLLENRLLENENGTFITILDEHQTRSVSYSDLYWGSLRVAAWLKPMLKDSKQALAIMPHFDSESIYTIFAVMRLNVPILFIDPKTPQARLREITSKLRIRHILCSRDVDTSGVECSLIRIPAIDQLEKFVEPRLDTEDQDKDCFYFATSGSTASSKIVGQSMRQSLANAEGLKQCHSLEGKRILTCLPLHHVNGFHFTVLGSFYSGAHSILLPKFSLFGYIHAVEKFEPDIGSVVPSILEVLAEAPSSTQLDKLGYFVSAAAPLFRVTARKIWSRYGKRVLQAYGLSETINFTTMIPPNTSQEQYEDLILENEIPSIGTAISGVDVFILDNSGRELGPNTIGEICMRGQSIMNGYYKNDIENKKCFTAGYFHSQDLGYYTLDAQSGKKFIHITGRVKNIAKIDGFTVSLEEIEHLLRNRVDLDDVICVSERSQSGVDKITVLYVSKNEIDKNTFEKALESYFPKNVYPSLYRKVDRIPRTPTGKVLRRHLM</sequence>
<reference evidence="5" key="1">
    <citation type="submission" date="2017-04" db="EMBL/GenBank/DDBJ databases">
        <authorList>
            <person name="Varghese N."/>
            <person name="Submissions S."/>
        </authorList>
    </citation>
    <scope>NUCLEOTIDE SEQUENCE [LARGE SCALE GENOMIC DNA]</scope>
    <source>
        <strain evidence="5">RKEM611</strain>
    </source>
</reference>
<dbReference type="Pfam" id="PF00501">
    <property type="entry name" value="AMP-binding"/>
    <property type="match status" value="1"/>
</dbReference>
<keyword evidence="5" id="KW-1185">Reference proteome</keyword>
<accession>A0A1Y6BDZ2</accession>
<dbReference type="InterPro" id="IPR000873">
    <property type="entry name" value="AMP-dep_synth/lig_dom"/>
</dbReference>
<dbReference type="OrthoDB" id="9803968at2"/>